<evidence type="ECO:0000256" key="6">
    <source>
        <dbReference type="SAM" id="Phobius"/>
    </source>
</evidence>
<comment type="subcellular location">
    <subcellularLocation>
        <location evidence="1">Cell membrane</location>
        <topology evidence="1">Multi-pass membrane protein</topology>
    </subcellularLocation>
</comment>
<keyword evidence="3 6" id="KW-0812">Transmembrane</keyword>
<feature type="transmembrane region" description="Helical" evidence="6">
    <location>
        <begin position="71"/>
        <end position="91"/>
    </location>
</feature>
<evidence type="ECO:0000313" key="10">
    <source>
        <dbReference type="Proteomes" id="UP000314285"/>
    </source>
</evidence>
<dbReference type="RefSeq" id="WP_005019892.1">
    <property type="nucleotide sequence ID" value="NZ_BKHE01000085.1"/>
</dbReference>
<keyword evidence="5 6" id="KW-0472">Membrane</keyword>
<reference evidence="8 10" key="2">
    <citation type="submission" date="2019-06" db="EMBL/GenBank/DDBJ databases">
        <title>Genome of Acinetobacter radioresistens APH1, a phenol degrading strain.</title>
        <authorList>
            <person name="Liu Y."/>
        </authorList>
    </citation>
    <scope>NUCLEOTIDE SEQUENCE [LARGE SCALE GENOMIC DNA]</scope>
    <source>
        <strain evidence="8 10">APH1</strain>
    </source>
</reference>
<dbReference type="PANTHER" id="PTHR30086:SF20">
    <property type="entry name" value="ARGININE EXPORTER PROTEIN ARGO-RELATED"/>
    <property type="match status" value="1"/>
</dbReference>
<dbReference type="GO" id="GO:0005886">
    <property type="term" value="C:plasma membrane"/>
    <property type="evidence" value="ECO:0007669"/>
    <property type="project" value="UniProtKB-SubCell"/>
</dbReference>
<feature type="transmembrane region" description="Helical" evidence="6">
    <location>
        <begin position="6"/>
        <end position="32"/>
    </location>
</feature>
<dbReference type="Proteomes" id="UP000314285">
    <property type="component" value="Unassembled WGS sequence"/>
</dbReference>
<dbReference type="AlphaFoldDB" id="A0A2T1J271"/>
<organism evidence="8 10">
    <name type="scientific">Acinetobacter radioresistens</name>
    <dbReference type="NCBI Taxonomy" id="40216"/>
    <lineage>
        <taxon>Bacteria</taxon>
        <taxon>Pseudomonadati</taxon>
        <taxon>Pseudomonadota</taxon>
        <taxon>Gammaproteobacteria</taxon>
        <taxon>Moraxellales</taxon>
        <taxon>Moraxellaceae</taxon>
        <taxon>Acinetobacter</taxon>
    </lineage>
</organism>
<evidence type="ECO:0000256" key="1">
    <source>
        <dbReference type="ARBA" id="ARBA00004651"/>
    </source>
</evidence>
<proteinExistence type="predicted"/>
<dbReference type="Pfam" id="PF01810">
    <property type="entry name" value="LysE"/>
    <property type="match status" value="1"/>
</dbReference>
<evidence type="ECO:0000313" key="9">
    <source>
        <dbReference type="Proteomes" id="UP000262257"/>
    </source>
</evidence>
<evidence type="ECO:0000313" key="8">
    <source>
        <dbReference type="EMBL" id="TNX92462.1"/>
    </source>
</evidence>
<feature type="transmembrane region" description="Helical" evidence="6">
    <location>
        <begin position="112"/>
        <end position="133"/>
    </location>
</feature>
<comment type="caution">
    <text evidence="8">The sequence shown here is derived from an EMBL/GenBank/DDBJ whole genome shotgun (WGS) entry which is preliminary data.</text>
</comment>
<name>A0A2T1J271_ACIRA</name>
<accession>A0A2T1J271</accession>
<dbReference type="EMBL" id="VFBM01000004">
    <property type="protein sequence ID" value="TNX92462.1"/>
    <property type="molecule type" value="Genomic_DNA"/>
</dbReference>
<feature type="transmembrane region" description="Helical" evidence="6">
    <location>
        <begin position="44"/>
        <end position="65"/>
    </location>
</feature>
<evidence type="ECO:0000313" key="7">
    <source>
        <dbReference type="EMBL" id="HCM32363.1"/>
    </source>
</evidence>
<dbReference type="EMBL" id="DPXL01000174">
    <property type="protein sequence ID" value="HCM32363.1"/>
    <property type="molecule type" value="Genomic_DNA"/>
</dbReference>
<sequence>MNHLELLLYISSVVLMIIIPGPVLLLVVGTGLQAGYQKAFKTILGTNAASLVLIFISALILKGFLSLNASFLDILKCLGSLYILYLGWQLIQDSKQKHQAEIQMLNPKFGGFTKGFLVGISNPKDILFFSAFFPQFIQVMPEINQSLFLLTLVWIILDFMTLSLAYLLFKRVSRSFAYQRILLICGILLFTIAIYGLYSGLGSLL</sequence>
<evidence type="ECO:0000256" key="4">
    <source>
        <dbReference type="ARBA" id="ARBA00022989"/>
    </source>
</evidence>
<evidence type="ECO:0000256" key="2">
    <source>
        <dbReference type="ARBA" id="ARBA00022475"/>
    </source>
</evidence>
<keyword evidence="4 6" id="KW-1133">Transmembrane helix</keyword>
<dbReference type="GO" id="GO:0015171">
    <property type="term" value="F:amino acid transmembrane transporter activity"/>
    <property type="evidence" value="ECO:0007669"/>
    <property type="project" value="TreeGrafter"/>
</dbReference>
<dbReference type="Proteomes" id="UP000262257">
    <property type="component" value="Unassembled WGS sequence"/>
</dbReference>
<reference evidence="7 9" key="1">
    <citation type="journal article" date="2018" name="Nat. Biotechnol.">
        <title>A standardized bacterial taxonomy based on genome phylogeny substantially revises the tree of life.</title>
        <authorList>
            <person name="Parks D.H."/>
            <person name="Chuvochina M."/>
            <person name="Waite D.W."/>
            <person name="Rinke C."/>
            <person name="Skarshewski A."/>
            <person name="Chaumeil P.A."/>
            <person name="Hugenholtz P."/>
        </authorList>
    </citation>
    <scope>NUCLEOTIDE SEQUENCE [LARGE SCALE GENOMIC DNA]</scope>
    <source>
        <strain evidence="7">UBA10045</strain>
    </source>
</reference>
<gene>
    <name evidence="7" type="ORF">DIC32_13725</name>
    <name evidence="8" type="ORF">FHY67_06810</name>
</gene>
<evidence type="ECO:0000256" key="5">
    <source>
        <dbReference type="ARBA" id="ARBA00023136"/>
    </source>
</evidence>
<dbReference type="STRING" id="40216.GCA_001917365_02098"/>
<keyword evidence="2" id="KW-1003">Cell membrane</keyword>
<evidence type="ECO:0000256" key="3">
    <source>
        <dbReference type="ARBA" id="ARBA00022692"/>
    </source>
</evidence>
<feature type="transmembrane region" description="Helical" evidence="6">
    <location>
        <begin position="145"/>
        <end position="169"/>
    </location>
</feature>
<dbReference type="InterPro" id="IPR001123">
    <property type="entry name" value="LeuE-type"/>
</dbReference>
<protein>
    <submittedName>
        <fullName evidence="8">LysE family translocator</fullName>
    </submittedName>
</protein>
<feature type="transmembrane region" description="Helical" evidence="6">
    <location>
        <begin position="181"/>
        <end position="198"/>
    </location>
</feature>
<dbReference type="PANTHER" id="PTHR30086">
    <property type="entry name" value="ARGININE EXPORTER PROTEIN ARGO"/>
    <property type="match status" value="1"/>
</dbReference>